<evidence type="ECO:0000256" key="6">
    <source>
        <dbReference type="ARBA" id="ARBA00022833"/>
    </source>
</evidence>
<evidence type="ECO:0000256" key="4">
    <source>
        <dbReference type="ARBA" id="ARBA00022729"/>
    </source>
</evidence>
<dbReference type="OrthoDB" id="6278496at2"/>
<dbReference type="GO" id="GO:0046872">
    <property type="term" value="F:metal ion binding"/>
    <property type="evidence" value="ECO:0007669"/>
    <property type="project" value="UniProtKB-KW"/>
</dbReference>
<gene>
    <name evidence="11" type="ORF">SAMN04488107_1558</name>
</gene>
<evidence type="ECO:0000256" key="7">
    <source>
        <dbReference type="ARBA" id="ARBA00023049"/>
    </source>
</evidence>
<keyword evidence="5" id="KW-0378">Hydrolase</keyword>
<evidence type="ECO:0000313" key="12">
    <source>
        <dbReference type="Proteomes" id="UP000198386"/>
    </source>
</evidence>
<dbReference type="PANTHER" id="PTHR47466">
    <property type="match status" value="1"/>
</dbReference>
<keyword evidence="2" id="KW-0645">Protease</keyword>
<evidence type="ECO:0000259" key="10">
    <source>
        <dbReference type="Pfam" id="PF05572"/>
    </source>
</evidence>
<evidence type="ECO:0000256" key="2">
    <source>
        <dbReference type="ARBA" id="ARBA00022670"/>
    </source>
</evidence>
<dbReference type="Pfam" id="PF05572">
    <property type="entry name" value="Peptidase_M43"/>
    <property type="match status" value="1"/>
</dbReference>
<keyword evidence="12" id="KW-1185">Reference proteome</keyword>
<keyword evidence="6" id="KW-0862">Zinc</keyword>
<feature type="compositionally biased region" description="Polar residues" evidence="9">
    <location>
        <begin position="239"/>
        <end position="255"/>
    </location>
</feature>
<dbReference type="Gene3D" id="3.40.390.10">
    <property type="entry name" value="Collagenase (Catalytic Domain)"/>
    <property type="match status" value="1"/>
</dbReference>
<protein>
    <submittedName>
        <fullName evidence="11">Pregnancy-associated plasma protein-A</fullName>
    </submittedName>
</protein>
<keyword evidence="8" id="KW-1015">Disulfide bond</keyword>
<dbReference type="GO" id="GO:0008237">
    <property type="term" value="F:metallopeptidase activity"/>
    <property type="evidence" value="ECO:0007669"/>
    <property type="project" value="UniProtKB-KW"/>
</dbReference>
<organism evidence="11 12">
    <name type="scientific">Geodermatophilus saharensis</name>
    <dbReference type="NCBI Taxonomy" id="1137994"/>
    <lineage>
        <taxon>Bacteria</taxon>
        <taxon>Bacillati</taxon>
        <taxon>Actinomycetota</taxon>
        <taxon>Actinomycetes</taxon>
        <taxon>Geodermatophilales</taxon>
        <taxon>Geodermatophilaceae</taxon>
        <taxon>Geodermatophilus</taxon>
    </lineage>
</organism>
<feature type="region of interest" description="Disordered" evidence="9">
    <location>
        <begin position="238"/>
        <end position="262"/>
    </location>
</feature>
<evidence type="ECO:0000256" key="9">
    <source>
        <dbReference type="SAM" id="MobiDB-lite"/>
    </source>
</evidence>
<dbReference type="PANTHER" id="PTHR47466:SF1">
    <property type="entry name" value="METALLOPROTEASE MEP1 (AFU_ORTHOLOGUE AFUA_1G07730)-RELATED"/>
    <property type="match status" value="1"/>
</dbReference>
<keyword evidence="4" id="KW-0732">Signal</keyword>
<dbReference type="CDD" id="cd04275">
    <property type="entry name" value="ZnMc_pappalysin_like"/>
    <property type="match status" value="1"/>
</dbReference>
<comment type="similarity">
    <text evidence="1">Belongs to the peptidase M43B family.</text>
</comment>
<dbReference type="InterPro" id="IPR024079">
    <property type="entry name" value="MetalloPept_cat_dom_sf"/>
</dbReference>
<feature type="domain" description="Peptidase M43 pregnancy-associated plasma-A" evidence="10">
    <location>
        <begin position="158"/>
        <end position="304"/>
    </location>
</feature>
<keyword evidence="7" id="KW-0482">Metalloprotease</keyword>
<sequence>MTESDRPRRTCATMPHHFYLADTDSVYRENRRAIETTTRAGRVATRTSVIRIPVVVHVLHHTEAENVDQSQIDSQIAALNRDYRLLNPDRSQIPAPFGVFAADALVEFALAVRDPRGDPTSGITRTWTSKETFPFDPFDPLATEKLDAMIKFGQFGKAAWPRDSYLNIWTCTIGGGLLGYAQFPGGPAATDGVVINNTAFGSGGIAQAPYDLGRTAVHEVGHWLNLLHIWGDDRGGCSGSDNVDDTPNQADSNGSEVRLSDFPHVTCDNGPNGDMFVNYMDYVDDDTMLMFTKGQVRRMNATLAGPRASLATSTGLLPVTTPRLEGTADAGALSAVGDERGTRPTLEFDGVSWVPVD</sequence>
<dbReference type="Proteomes" id="UP000198386">
    <property type="component" value="Unassembled WGS sequence"/>
</dbReference>
<evidence type="ECO:0000256" key="8">
    <source>
        <dbReference type="ARBA" id="ARBA00023157"/>
    </source>
</evidence>
<name>A0A239C350_9ACTN</name>
<dbReference type="GO" id="GO:0006508">
    <property type="term" value="P:proteolysis"/>
    <property type="evidence" value="ECO:0007669"/>
    <property type="project" value="UniProtKB-KW"/>
</dbReference>
<evidence type="ECO:0000256" key="1">
    <source>
        <dbReference type="ARBA" id="ARBA00008721"/>
    </source>
</evidence>
<proteinExistence type="inferred from homology"/>
<accession>A0A239C350</accession>
<reference evidence="12" key="1">
    <citation type="submission" date="2017-06" db="EMBL/GenBank/DDBJ databases">
        <authorList>
            <person name="Varghese N."/>
            <person name="Submissions S."/>
        </authorList>
    </citation>
    <scope>NUCLEOTIDE SEQUENCE [LARGE SCALE GENOMIC DNA]</scope>
    <source>
        <strain evidence="12">DSM 45423</strain>
    </source>
</reference>
<evidence type="ECO:0000256" key="5">
    <source>
        <dbReference type="ARBA" id="ARBA00022801"/>
    </source>
</evidence>
<dbReference type="EMBL" id="FZOH01000002">
    <property type="protein sequence ID" value="SNS14088.1"/>
    <property type="molecule type" value="Genomic_DNA"/>
</dbReference>
<dbReference type="SUPFAM" id="SSF55486">
    <property type="entry name" value="Metalloproteases ('zincins'), catalytic domain"/>
    <property type="match status" value="1"/>
</dbReference>
<dbReference type="AlphaFoldDB" id="A0A239C350"/>
<evidence type="ECO:0000256" key="3">
    <source>
        <dbReference type="ARBA" id="ARBA00022723"/>
    </source>
</evidence>
<evidence type="ECO:0000313" key="11">
    <source>
        <dbReference type="EMBL" id="SNS14088.1"/>
    </source>
</evidence>
<dbReference type="RefSeq" id="WP_089403241.1">
    <property type="nucleotide sequence ID" value="NZ_FZOH01000002.1"/>
</dbReference>
<keyword evidence="3" id="KW-0479">Metal-binding</keyword>
<dbReference type="InterPro" id="IPR008754">
    <property type="entry name" value="Peptidase_M43"/>
</dbReference>